<comment type="similarity">
    <text evidence="12 13">Belongs to the DnaG primase family.</text>
</comment>
<dbReference type="InterPro" id="IPR006171">
    <property type="entry name" value="TOPRIM_dom"/>
</dbReference>
<dbReference type="GO" id="GO:0003899">
    <property type="term" value="F:DNA-directed RNA polymerase activity"/>
    <property type="evidence" value="ECO:0007669"/>
    <property type="project" value="UniProtKB-UniRule"/>
</dbReference>
<feature type="zinc finger region" description="CHC2-type" evidence="12 14">
    <location>
        <begin position="50"/>
        <end position="74"/>
    </location>
</feature>
<evidence type="ECO:0000313" key="16">
    <source>
        <dbReference type="EMBL" id="SFL32645.1"/>
    </source>
</evidence>
<dbReference type="Gene3D" id="3.40.1360.10">
    <property type="match status" value="1"/>
</dbReference>
<dbReference type="CDD" id="cd03364">
    <property type="entry name" value="TOPRIM_DnaG_primases"/>
    <property type="match status" value="1"/>
</dbReference>
<dbReference type="NCBIfam" id="TIGR01391">
    <property type="entry name" value="dnaG"/>
    <property type="match status" value="1"/>
</dbReference>
<keyword evidence="6 12" id="KW-0479">Metal-binding</keyword>
<dbReference type="PANTHER" id="PTHR30313">
    <property type="entry name" value="DNA PRIMASE"/>
    <property type="match status" value="1"/>
</dbReference>
<accession>A0A1I4GRP0</accession>
<keyword evidence="3 12" id="KW-0808">Transferase</keyword>
<comment type="function">
    <text evidence="12 13">RNA polymerase that catalyzes the synthesis of short RNA molecules used as primers for DNA polymerase during DNA replication.</text>
</comment>
<sequence>MVISKLKGEFMKDGIYDEFIDRLRSESDIVSILSDYVPLKKKGKNYWGCCPFHHENTPSFSVTPDKGFFYCFGCQSGGNVFNFLMKIENISFFDAVKILAQKMNIPLPEKEKSSRELARERENSKLYRVNEMAREFFYACLTKTVYGKKAREYLNSRGVTDDVIEHFKIGFAPPAWGKLVNAFLERGIDQETLLRSGLIVERNSGDGVYDRFRSRVIFPIADARGRVVGFGGRVIDDSQPKYLNSPETSVFNKRYILFGFDAAQKFIKESGQAIVVEGYMDAITAYAFGIRNVVASLGTAFSPEQAKLLLRNAKDIFFAYDSDAAGQNATMRALAILRNLGANVRVILIPDGKDPDEFIRKHGAEAFQSLIAEASDILEYQIKQAFQSIDYSGLEGKVAVVSKIVPILAEADNAVEVNAHIASISQTLAIDESAIRSEVRKFLFQQQKDKNVNKGKNISNMLVVKQPSIALEQAESHIIRLMCGNSSLIPYIKEKLSIEEIQGENRREIINLIFKEYNMGKDITDTAWTMMLSEAANAELSHIMLIDIQYSDTDNIKMVDDCIKNMRLTNLKFLYEQHRLRADELERLGDSGFLQALAESQRINDEINKLRNL</sequence>
<evidence type="ECO:0000256" key="2">
    <source>
        <dbReference type="ARBA" id="ARBA00022515"/>
    </source>
</evidence>
<dbReference type="InterPro" id="IPR030846">
    <property type="entry name" value="DnaG_bac"/>
</dbReference>
<dbReference type="GO" id="GO:1990077">
    <property type="term" value="C:primosome complex"/>
    <property type="evidence" value="ECO:0007669"/>
    <property type="project" value="UniProtKB-KW"/>
</dbReference>
<name>A0A1I4GRP0_9FIRM</name>
<evidence type="ECO:0000256" key="13">
    <source>
        <dbReference type="PIRNR" id="PIRNR002811"/>
    </source>
</evidence>
<comment type="subunit">
    <text evidence="12">Monomer. Interacts with DnaB.</text>
</comment>
<dbReference type="InterPro" id="IPR006295">
    <property type="entry name" value="DNA_primase_DnaG"/>
</dbReference>
<dbReference type="GO" id="GO:0003677">
    <property type="term" value="F:DNA binding"/>
    <property type="evidence" value="ECO:0007669"/>
    <property type="project" value="UniProtKB-KW"/>
</dbReference>
<evidence type="ECO:0000256" key="14">
    <source>
        <dbReference type="PIRSR" id="PIRSR002811-1"/>
    </source>
</evidence>
<dbReference type="Gene3D" id="3.90.580.10">
    <property type="entry name" value="Zinc finger, CHC2-type domain"/>
    <property type="match status" value="1"/>
</dbReference>
<keyword evidence="4 12" id="KW-0548">Nucleotidyltransferase</keyword>
<evidence type="ECO:0000256" key="7">
    <source>
        <dbReference type="ARBA" id="ARBA00022771"/>
    </source>
</evidence>
<dbReference type="GO" id="GO:0008270">
    <property type="term" value="F:zinc ion binding"/>
    <property type="evidence" value="ECO:0007669"/>
    <property type="project" value="UniProtKB-UniRule"/>
</dbReference>
<evidence type="ECO:0000259" key="15">
    <source>
        <dbReference type="PROSITE" id="PS50880"/>
    </source>
</evidence>
<keyword evidence="9" id="KW-0460">Magnesium</keyword>
<keyword evidence="1 12" id="KW-0240">DNA-directed RNA polymerase</keyword>
<dbReference type="STRING" id="1123291.SAMN04490355_1001155"/>
<evidence type="ECO:0000256" key="1">
    <source>
        <dbReference type="ARBA" id="ARBA00022478"/>
    </source>
</evidence>
<dbReference type="FunFam" id="3.90.580.10:FF:000001">
    <property type="entry name" value="DNA primase"/>
    <property type="match status" value="1"/>
</dbReference>
<organism evidence="16 17">
    <name type="scientific">Pelosinus propionicus DSM 13327</name>
    <dbReference type="NCBI Taxonomy" id="1123291"/>
    <lineage>
        <taxon>Bacteria</taxon>
        <taxon>Bacillati</taxon>
        <taxon>Bacillota</taxon>
        <taxon>Negativicutes</taxon>
        <taxon>Selenomonadales</taxon>
        <taxon>Sporomusaceae</taxon>
        <taxon>Pelosinus</taxon>
    </lineage>
</organism>
<keyword evidence="7 12" id="KW-0863">Zinc-finger</keyword>
<evidence type="ECO:0000256" key="12">
    <source>
        <dbReference type="HAMAP-Rule" id="MF_00974"/>
    </source>
</evidence>
<dbReference type="Pfam" id="PF13155">
    <property type="entry name" value="Toprim_2"/>
    <property type="match status" value="1"/>
</dbReference>
<dbReference type="InterPro" id="IPR050219">
    <property type="entry name" value="DnaG_primase"/>
</dbReference>
<dbReference type="Pfam" id="PF08275">
    <property type="entry name" value="DNAG_N"/>
    <property type="match status" value="1"/>
</dbReference>
<dbReference type="InterPro" id="IPR013264">
    <property type="entry name" value="DNAG_N"/>
</dbReference>
<keyword evidence="11 12" id="KW-0804">Transcription</keyword>
<dbReference type="SUPFAM" id="SSF56731">
    <property type="entry name" value="DNA primase core"/>
    <property type="match status" value="1"/>
</dbReference>
<dbReference type="InterPro" id="IPR036977">
    <property type="entry name" value="DNA_primase_Znf_CHC2"/>
</dbReference>
<dbReference type="Pfam" id="PF01807">
    <property type="entry name" value="Zn_ribbon_DnaG"/>
    <property type="match status" value="1"/>
</dbReference>
<dbReference type="GO" id="GO:0006269">
    <property type="term" value="P:DNA replication, synthesis of primer"/>
    <property type="evidence" value="ECO:0007669"/>
    <property type="project" value="UniProtKB-UniRule"/>
</dbReference>
<dbReference type="FunFam" id="3.40.1360.10:FF:000002">
    <property type="entry name" value="DNA primase"/>
    <property type="match status" value="1"/>
</dbReference>
<dbReference type="InterPro" id="IPR034151">
    <property type="entry name" value="TOPRIM_DnaG_bac"/>
</dbReference>
<evidence type="ECO:0000256" key="6">
    <source>
        <dbReference type="ARBA" id="ARBA00022723"/>
    </source>
</evidence>
<dbReference type="InterPro" id="IPR002694">
    <property type="entry name" value="Znf_CHC2"/>
</dbReference>
<keyword evidence="5 12" id="KW-0235">DNA replication</keyword>
<dbReference type="Pfam" id="PF10410">
    <property type="entry name" value="DnaB_bind"/>
    <property type="match status" value="1"/>
</dbReference>
<reference evidence="17" key="1">
    <citation type="submission" date="2016-10" db="EMBL/GenBank/DDBJ databases">
        <authorList>
            <person name="Varghese N."/>
            <person name="Submissions S."/>
        </authorList>
    </citation>
    <scope>NUCLEOTIDE SEQUENCE [LARGE SCALE GENOMIC DNA]</scope>
    <source>
        <strain evidence="17">DSM 13327</strain>
    </source>
</reference>
<evidence type="ECO:0000313" key="17">
    <source>
        <dbReference type="Proteomes" id="UP000199520"/>
    </source>
</evidence>
<dbReference type="InterPro" id="IPR016136">
    <property type="entry name" value="DNA_helicase_N/primase_C"/>
</dbReference>
<dbReference type="Gene3D" id="3.90.980.10">
    <property type="entry name" value="DNA primase, catalytic core, N-terminal domain"/>
    <property type="match status" value="1"/>
</dbReference>
<dbReference type="HAMAP" id="MF_00974">
    <property type="entry name" value="DNA_primase_DnaG"/>
    <property type="match status" value="1"/>
</dbReference>
<dbReference type="PROSITE" id="PS50880">
    <property type="entry name" value="TOPRIM"/>
    <property type="match status" value="1"/>
</dbReference>
<dbReference type="Proteomes" id="UP000199520">
    <property type="component" value="Unassembled WGS sequence"/>
</dbReference>
<dbReference type="InterPro" id="IPR037068">
    <property type="entry name" value="DNA_primase_core_N_sf"/>
</dbReference>
<keyword evidence="10 12" id="KW-0238">DNA-binding</keyword>
<evidence type="ECO:0000256" key="10">
    <source>
        <dbReference type="ARBA" id="ARBA00023125"/>
    </source>
</evidence>
<dbReference type="Gene3D" id="1.10.860.10">
    <property type="entry name" value="DNAb Helicase, Chain A"/>
    <property type="match status" value="1"/>
</dbReference>
<keyword evidence="17" id="KW-1185">Reference proteome</keyword>
<keyword evidence="2 12" id="KW-0639">Primosome</keyword>
<dbReference type="SMART" id="SM00400">
    <property type="entry name" value="ZnF_CHCC"/>
    <property type="match status" value="1"/>
</dbReference>
<dbReference type="EMBL" id="FOTS01000001">
    <property type="protein sequence ID" value="SFL32645.1"/>
    <property type="molecule type" value="Genomic_DNA"/>
</dbReference>
<dbReference type="PANTHER" id="PTHR30313:SF2">
    <property type="entry name" value="DNA PRIMASE"/>
    <property type="match status" value="1"/>
</dbReference>
<evidence type="ECO:0000256" key="5">
    <source>
        <dbReference type="ARBA" id="ARBA00022705"/>
    </source>
</evidence>
<dbReference type="EC" id="2.7.7.101" evidence="12"/>
<evidence type="ECO:0000256" key="8">
    <source>
        <dbReference type="ARBA" id="ARBA00022833"/>
    </source>
</evidence>
<feature type="domain" description="Toprim" evidence="15">
    <location>
        <begin position="271"/>
        <end position="352"/>
    </location>
</feature>
<dbReference type="GO" id="GO:0000428">
    <property type="term" value="C:DNA-directed RNA polymerase complex"/>
    <property type="evidence" value="ECO:0007669"/>
    <property type="project" value="UniProtKB-KW"/>
</dbReference>
<evidence type="ECO:0000256" key="11">
    <source>
        <dbReference type="ARBA" id="ARBA00023163"/>
    </source>
</evidence>
<dbReference type="SUPFAM" id="SSF57783">
    <property type="entry name" value="Zinc beta-ribbon"/>
    <property type="match status" value="1"/>
</dbReference>
<dbReference type="AlphaFoldDB" id="A0A1I4GRP0"/>
<evidence type="ECO:0000256" key="3">
    <source>
        <dbReference type="ARBA" id="ARBA00022679"/>
    </source>
</evidence>
<gene>
    <name evidence="12" type="primary">dnaG</name>
    <name evidence="16" type="ORF">SAMN04490355_1001155</name>
</gene>
<comment type="domain">
    <text evidence="12">Contains an N-terminal zinc-binding domain, a central core domain that contains the primase activity, and a C-terminal DnaB-binding domain.</text>
</comment>
<dbReference type="SMART" id="SM00493">
    <property type="entry name" value="TOPRIM"/>
    <property type="match status" value="1"/>
</dbReference>
<dbReference type="GO" id="GO:0005737">
    <property type="term" value="C:cytoplasm"/>
    <property type="evidence" value="ECO:0007669"/>
    <property type="project" value="TreeGrafter"/>
</dbReference>
<proteinExistence type="inferred from homology"/>
<keyword evidence="8 12" id="KW-0862">Zinc</keyword>
<dbReference type="PIRSF" id="PIRSF002811">
    <property type="entry name" value="DnaG"/>
    <property type="match status" value="1"/>
</dbReference>
<protein>
    <recommendedName>
        <fullName evidence="12 13">DNA primase</fullName>
        <ecNumber evidence="12">2.7.7.101</ecNumber>
    </recommendedName>
</protein>
<evidence type="ECO:0000256" key="9">
    <source>
        <dbReference type="ARBA" id="ARBA00022842"/>
    </source>
</evidence>
<dbReference type="InterPro" id="IPR019475">
    <property type="entry name" value="DNA_primase_DnaB-bd"/>
</dbReference>
<comment type="cofactor">
    <cofactor evidence="12 13 14">
        <name>Zn(2+)</name>
        <dbReference type="ChEBI" id="CHEBI:29105"/>
    </cofactor>
    <text evidence="12 13 14">Binds 1 zinc ion per monomer.</text>
</comment>
<evidence type="ECO:0000256" key="4">
    <source>
        <dbReference type="ARBA" id="ARBA00022695"/>
    </source>
</evidence>
<comment type="catalytic activity">
    <reaction evidence="12">
        <text>ssDNA + n NTP = ssDNA/pppN(pN)n-1 hybrid + (n-1) diphosphate.</text>
        <dbReference type="EC" id="2.7.7.101"/>
    </reaction>
</comment>
<dbReference type="FunFam" id="3.90.980.10:FF:000001">
    <property type="entry name" value="DNA primase"/>
    <property type="match status" value="1"/>
</dbReference>